<feature type="compositionally biased region" description="Low complexity" evidence="8">
    <location>
        <begin position="468"/>
        <end position="482"/>
    </location>
</feature>
<evidence type="ECO:0000256" key="2">
    <source>
        <dbReference type="ARBA" id="ARBA00022443"/>
    </source>
</evidence>
<feature type="compositionally biased region" description="Low complexity" evidence="8">
    <location>
        <begin position="781"/>
        <end position="850"/>
    </location>
</feature>
<feature type="compositionally biased region" description="Pro residues" evidence="8">
    <location>
        <begin position="765"/>
        <end position="780"/>
    </location>
</feature>
<proteinExistence type="predicted"/>
<name>A0A2S5B9C3_9BASI</name>
<feature type="domain" description="F-BAR" evidence="10">
    <location>
        <begin position="61"/>
        <end position="311"/>
    </location>
</feature>
<dbReference type="InterPro" id="IPR001452">
    <property type="entry name" value="SH3_domain"/>
</dbReference>
<keyword evidence="4" id="KW-0597">Phosphoprotein</keyword>
<evidence type="ECO:0000256" key="5">
    <source>
        <dbReference type="ARBA" id="ARBA00023212"/>
    </source>
</evidence>
<feature type="region of interest" description="Disordered" evidence="8">
    <location>
        <begin position="377"/>
        <end position="850"/>
    </location>
</feature>
<dbReference type="Pfam" id="PF14604">
    <property type="entry name" value="SH3_9"/>
    <property type="match status" value="1"/>
</dbReference>
<sequence length="930" mass="99540">MQGGAHQARSASHGRHRSTSASGGASGAYLPPTDTSPDLYDFVNAFWTDGQSSRNNRGRDPDDVELDWGKNGYDTVMGRVKAGAKVCDDLRALLKERASAADDYAKRLGKLSKHHFGTGETGHMERAMLQLKSELESSAKSQQDFAQLLRMQEGMLGDFTGKRDSARKTQHTAVEKLWKNLINQRQHVLKAKSKYQDDAIQINALHAQASLLQGRDLDKATIKLDKAQQTVMVNERDYRNYVTVLKETTVNWNMAWKSYCDLVQDQEEERLEFLKSRMWDYANGLSTLAMNEDESAERTRTALEQVDPKTDIRIFVQQYGTGNAIPDPIPFVDVAAKEPPPKQTYKLARFTRSSTRIPGVKHSPSAIGDIAKAMGQMPAPVRQQSLPPSEPMRSQSQPDAGDYREPARPSSRAADRSSMPAFDSHVPPMVSSPTKMTAEPSRGVQSAPADANASTRFPISPSANGRTRPSAEPAAASPSSRPGHITAGAFQNRQISPSLGGSTPPAGALRQGSQPSRNNLSASVNGPGAAAGDDDDENDPLVKALRVLQSTPIQASPRARSSVDLRNSAAAQGQPQSTQRPSSHATQHSFGSTRSRPGSPEKQQAAQQAPSQTAKPRARTPSYPQPQSQPQYQARPASRAGSSVPTEPVAATQSNRYSTSAAHLASPPPASQYSARPPSPSRGVQSSTQQPFIPPSLRPSSPLPGANPARSSSPAAQTPVAAQNPAPYGTSPSQIAYASPPPPQNVYGTSTGPAPQSPYGYSTGAPPPQAQAVQGPPPTAAPYRAVSPAARPASVVAPPMGYNGMQQQQQPYMAQAPSQHFQPAPSPHQQQPSPHAAYQSPSPVTYAPPAAQSPYAQMQFPGPSSTYTETGQPILFYVNALFDYAAASAEEFSFSTGDVIAVTATDPDGWWQGNRVGDSGPSKLFPSKYA</sequence>
<evidence type="ECO:0008006" key="13">
    <source>
        <dbReference type="Google" id="ProtNLM"/>
    </source>
</evidence>
<organism evidence="11 12">
    <name type="scientific">Rhodotorula taiwanensis</name>
    <dbReference type="NCBI Taxonomy" id="741276"/>
    <lineage>
        <taxon>Eukaryota</taxon>
        <taxon>Fungi</taxon>
        <taxon>Dikarya</taxon>
        <taxon>Basidiomycota</taxon>
        <taxon>Pucciniomycotina</taxon>
        <taxon>Microbotryomycetes</taxon>
        <taxon>Sporidiobolales</taxon>
        <taxon>Sporidiobolaceae</taxon>
        <taxon>Rhodotorula</taxon>
    </lineage>
</organism>
<dbReference type="PROSITE" id="PS50002">
    <property type="entry name" value="SH3"/>
    <property type="match status" value="1"/>
</dbReference>
<dbReference type="PANTHER" id="PTHR23065:SF7">
    <property type="entry name" value="NOSTRIN, ISOFORM H"/>
    <property type="match status" value="1"/>
</dbReference>
<keyword evidence="12" id="KW-1185">Reference proteome</keyword>
<dbReference type="InterPro" id="IPR001060">
    <property type="entry name" value="FCH_dom"/>
</dbReference>
<reference evidence="11 12" key="1">
    <citation type="journal article" date="2018" name="Front. Microbiol.">
        <title>Prospects for Fungal Bioremediation of Acidic Radioactive Waste Sites: Characterization and Genome Sequence of Rhodotorula taiwanensis MD1149.</title>
        <authorList>
            <person name="Tkavc R."/>
            <person name="Matrosova V.Y."/>
            <person name="Grichenko O.E."/>
            <person name="Gostincar C."/>
            <person name="Volpe R.P."/>
            <person name="Klimenkova P."/>
            <person name="Gaidamakova E.K."/>
            <person name="Zhou C.E."/>
            <person name="Stewart B.J."/>
            <person name="Lyman M.G."/>
            <person name="Malfatti S.A."/>
            <person name="Rubinfeld B."/>
            <person name="Courtot M."/>
            <person name="Singh J."/>
            <person name="Dalgard C.L."/>
            <person name="Hamilton T."/>
            <person name="Frey K.G."/>
            <person name="Gunde-Cimerman N."/>
            <person name="Dugan L."/>
            <person name="Daly M.J."/>
        </authorList>
    </citation>
    <scope>NUCLEOTIDE SEQUENCE [LARGE SCALE GENOMIC DNA]</scope>
    <source>
        <strain evidence="11 12">MD1149</strain>
    </source>
</reference>
<accession>A0A2S5B9C3</accession>
<dbReference type="AlphaFoldDB" id="A0A2S5B9C3"/>
<dbReference type="EMBL" id="PJQD01000038">
    <property type="protein sequence ID" value="POY73367.1"/>
    <property type="molecule type" value="Genomic_DNA"/>
</dbReference>
<evidence type="ECO:0000256" key="1">
    <source>
        <dbReference type="ARBA" id="ARBA00004245"/>
    </source>
</evidence>
<evidence type="ECO:0000256" key="8">
    <source>
        <dbReference type="SAM" id="MobiDB-lite"/>
    </source>
</evidence>
<feature type="region of interest" description="Disordered" evidence="8">
    <location>
        <begin position="1"/>
        <end position="33"/>
    </location>
</feature>
<evidence type="ECO:0000256" key="7">
    <source>
        <dbReference type="PROSITE-ProRule" id="PRU01077"/>
    </source>
</evidence>
<evidence type="ECO:0000259" key="9">
    <source>
        <dbReference type="PROSITE" id="PS50002"/>
    </source>
</evidence>
<dbReference type="PROSITE" id="PS51741">
    <property type="entry name" value="F_BAR"/>
    <property type="match status" value="1"/>
</dbReference>
<keyword evidence="3" id="KW-0963">Cytoplasm</keyword>
<dbReference type="GO" id="GO:0030864">
    <property type="term" value="C:cortical actin cytoskeleton"/>
    <property type="evidence" value="ECO:0007669"/>
    <property type="project" value="UniProtKB-ARBA"/>
</dbReference>
<comment type="caution">
    <text evidence="11">The sequence shown here is derived from an EMBL/GenBank/DDBJ whole genome shotgun (WGS) entry which is preliminary data.</text>
</comment>
<dbReference type="OrthoDB" id="19092at2759"/>
<comment type="subcellular location">
    <subcellularLocation>
        <location evidence="1">Cytoplasm</location>
        <location evidence="1">Cytoskeleton</location>
    </subcellularLocation>
</comment>
<feature type="domain" description="SH3" evidence="9">
    <location>
        <begin position="873"/>
        <end position="930"/>
    </location>
</feature>
<feature type="compositionally biased region" description="Polar residues" evidence="8">
    <location>
        <begin position="489"/>
        <end position="501"/>
    </location>
</feature>
<dbReference type="PANTHER" id="PTHR23065">
    <property type="entry name" value="PROLINE-SERINE-THREONINE PHOSPHATASE INTERACTING PROTEIN 1"/>
    <property type="match status" value="1"/>
</dbReference>
<dbReference type="Proteomes" id="UP000237144">
    <property type="component" value="Unassembled WGS sequence"/>
</dbReference>
<feature type="compositionally biased region" description="Polar residues" evidence="8">
    <location>
        <begin position="382"/>
        <end position="398"/>
    </location>
</feature>
<keyword evidence="2 6" id="KW-0728">SH3 domain</keyword>
<keyword evidence="7" id="KW-0175">Coiled coil</keyword>
<feature type="compositionally biased region" description="Low complexity" evidence="8">
    <location>
        <begin position="621"/>
        <end position="633"/>
    </location>
</feature>
<feature type="compositionally biased region" description="Polar residues" evidence="8">
    <location>
        <begin position="569"/>
        <end position="596"/>
    </location>
</feature>
<protein>
    <recommendedName>
        <fullName evidence="13">SH3 domain-containing protein</fullName>
    </recommendedName>
</protein>
<dbReference type="InterPro" id="IPR036028">
    <property type="entry name" value="SH3-like_dom_sf"/>
</dbReference>
<evidence type="ECO:0000313" key="12">
    <source>
        <dbReference type="Proteomes" id="UP000237144"/>
    </source>
</evidence>
<dbReference type="InterPro" id="IPR027267">
    <property type="entry name" value="AH/BAR_dom_sf"/>
</dbReference>
<keyword evidence="5" id="KW-0206">Cytoskeleton</keyword>
<evidence type="ECO:0000259" key="10">
    <source>
        <dbReference type="PROSITE" id="PS51741"/>
    </source>
</evidence>
<feature type="compositionally biased region" description="Polar residues" evidence="8">
    <location>
        <begin position="511"/>
        <end position="524"/>
    </location>
</feature>
<dbReference type="SMART" id="SM00326">
    <property type="entry name" value="SH3"/>
    <property type="match status" value="1"/>
</dbReference>
<dbReference type="Pfam" id="PF00611">
    <property type="entry name" value="FCH"/>
    <property type="match status" value="1"/>
</dbReference>
<dbReference type="GO" id="GO:0032153">
    <property type="term" value="C:cell division site"/>
    <property type="evidence" value="ECO:0007669"/>
    <property type="project" value="TreeGrafter"/>
</dbReference>
<feature type="region of interest" description="Disordered" evidence="8">
    <location>
        <begin position="911"/>
        <end position="930"/>
    </location>
</feature>
<gene>
    <name evidence="11" type="ORF">BMF94_3704</name>
</gene>
<feature type="compositionally biased region" description="Polar residues" evidence="8">
    <location>
        <begin position="640"/>
        <end position="657"/>
    </location>
</feature>
<feature type="compositionally biased region" description="Low complexity" evidence="8">
    <location>
        <begin position="408"/>
        <end position="421"/>
    </location>
</feature>
<dbReference type="GO" id="GO:0030036">
    <property type="term" value="P:actin cytoskeleton organization"/>
    <property type="evidence" value="ECO:0007669"/>
    <property type="project" value="UniProtKB-ARBA"/>
</dbReference>
<feature type="compositionally biased region" description="Polar residues" evidence="8">
    <location>
        <begin position="452"/>
        <end position="467"/>
    </location>
</feature>
<dbReference type="STRING" id="741276.A0A2S5B9C3"/>
<dbReference type="SUPFAM" id="SSF103657">
    <property type="entry name" value="BAR/IMD domain-like"/>
    <property type="match status" value="1"/>
</dbReference>
<evidence type="ECO:0000313" key="11">
    <source>
        <dbReference type="EMBL" id="POY73367.1"/>
    </source>
</evidence>
<feature type="compositionally biased region" description="Low complexity" evidence="8">
    <location>
        <begin position="1"/>
        <end position="11"/>
    </location>
</feature>
<dbReference type="CDD" id="cd00174">
    <property type="entry name" value="SH3"/>
    <property type="match status" value="1"/>
</dbReference>
<evidence type="ECO:0000256" key="6">
    <source>
        <dbReference type="PROSITE-ProRule" id="PRU00192"/>
    </source>
</evidence>
<evidence type="ECO:0000256" key="4">
    <source>
        <dbReference type="ARBA" id="ARBA00022553"/>
    </source>
</evidence>
<dbReference type="GO" id="GO:0005886">
    <property type="term" value="C:plasma membrane"/>
    <property type="evidence" value="ECO:0007669"/>
    <property type="project" value="TreeGrafter"/>
</dbReference>
<evidence type="ECO:0000256" key="3">
    <source>
        <dbReference type="ARBA" id="ARBA00022490"/>
    </source>
</evidence>
<dbReference type="InterPro" id="IPR031160">
    <property type="entry name" value="F_BAR_dom"/>
</dbReference>
<dbReference type="SMART" id="SM00055">
    <property type="entry name" value="FCH"/>
    <property type="match status" value="1"/>
</dbReference>
<dbReference type="SUPFAM" id="SSF50044">
    <property type="entry name" value="SH3-domain"/>
    <property type="match status" value="1"/>
</dbReference>
<dbReference type="Gene3D" id="2.30.30.40">
    <property type="entry name" value="SH3 Domains"/>
    <property type="match status" value="1"/>
</dbReference>
<dbReference type="Gene3D" id="1.20.1270.60">
    <property type="entry name" value="Arfaptin homology (AH) domain/BAR domain"/>
    <property type="match status" value="1"/>
</dbReference>
<feature type="compositionally biased region" description="Polar residues" evidence="8">
    <location>
        <begin position="682"/>
        <end position="691"/>
    </location>
</feature>